<dbReference type="GO" id="GO:0004300">
    <property type="term" value="F:enoyl-CoA hydratase activity"/>
    <property type="evidence" value="ECO:0007669"/>
    <property type="project" value="UniProtKB-ARBA"/>
</dbReference>
<evidence type="ECO:0000313" key="9">
    <source>
        <dbReference type="Proteomes" id="UP000812440"/>
    </source>
</evidence>
<dbReference type="EMBL" id="JAACNH010000007">
    <property type="protein sequence ID" value="KAG8436890.1"/>
    <property type="molecule type" value="Genomic_DNA"/>
</dbReference>
<evidence type="ECO:0000256" key="2">
    <source>
        <dbReference type="ARBA" id="ARBA00005254"/>
    </source>
</evidence>
<comment type="subcellular location">
    <subcellularLocation>
        <location evidence="1">Mitochondrion</location>
    </subcellularLocation>
</comment>
<keyword evidence="3" id="KW-0809">Transit peptide</keyword>
<evidence type="ECO:0000256" key="3">
    <source>
        <dbReference type="ARBA" id="ARBA00022946"/>
    </source>
</evidence>
<dbReference type="PANTHER" id="PTHR11941">
    <property type="entry name" value="ENOYL-COA HYDRATASE-RELATED"/>
    <property type="match status" value="1"/>
</dbReference>
<evidence type="ECO:0000256" key="5">
    <source>
        <dbReference type="ARBA" id="ARBA00023128"/>
    </source>
</evidence>
<organism evidence="8 9">
    <name type="scientific">Hymenochirus boettgeri</name>
    <name type="common">Congo dwarf clawed frog</name>
    <dbReference type="NCBI Taxonomy" id="247094"/>
    <lineage>
        <taxon>Eukaryota</taxon>
        <taxon>Metazoa</taxon>
        <taxon>Chordata</taxon>
        <taxon>Craniata</taxon>
        <taxon>Vertebrata</taxon>
        <taxon>Euteleostomi</taxon>
        <taxon>Amphibia</taxon>
        <taxon>Batrachia</taxon>
        <taxon>Anura</taxon>
        <taxon>Pipoidea</taxon>
        <taxon>Pipidae</taxon>
        <taxon>Pipinae</taxon>
        <taxon>Hymenochirus</taxon>
    </lineage>
</organism>
<name>A0A8T2J0P2_9PIPI</name>
<dbReference type="InterPro" id="IPR018376">
    <property type="entry name" value="Enoyl-CoA_hyd/isom_CS"/>
</dbReference>
<dbReference type="FunFam" id="1.10.12.10:FF:000001">
    <property type="entry name" value="Probable enoyl-CoA hydratase, mitochondrial"/>
    <property type="match status" value="1"/>
</dbReference>
<gene>
    <name evidence="8" type="ORF">GDO86_007835</name>
</gene>
<dbReference type="PANTHER" id="PTHR11941:SF44">
    <property type="entry name" value="ENOYL-COA HYDRATASE DOMAIN-CONTAINING PROTEIN 2, MITOCHONDRIAL"/>
    <property type="match status" value="1"/>
</dbReference>
<keyword evidence="5" id="KW-0496">Mitochondrion</keyword>
<evidence type="ECO:0000256" key="7">
    <source>
        <dbReference type="RuleBase" id="RU003707"/>
    </source>
</evidence>
<dbReference type="GO" id="GO:0006635">
    <property type="term" value="P:fatty acid beta-oxidation"/>
    <property type="evidence" value="ECO:0007669"/>
    <property type="project" value="TreeGrafter"/>
</dbReference>
<dbReference type="AlphaFoldDB" id="A0A8T2J0P2"/>
<reference evidence="8" key="1">
    <citation type="thesis" date="2020" institute="ProQuest LLC" country="789 East Eisenhower Parkway, Ann Arbor, MI, USA">
        <title>Comparative Genomics and Chromosome Evolution.</title>
        <authorList>
            <person name="Mudd A.B."/>
        </authorList>
    </citation>
    <scope>NUCLEOTIDE SEQUENCE</scope>
    <source>
        <strain evidence="8">Female2</strain>
        <tissue evidence="8">Blood</tissue>
    </source>
</reference>
<comment type="similarity">
    <text evidence="2 7">Belongs to the enoyl-CoA hydratase/isomerase family.</text>
</comment>
<protein>
    <submittedName>
        <fullName evidence="8">Uncharacterized protein</fullName>
    </submittedName>
</protein>
<comment type="caution">
    <text evidence="8">The sequence shown here is derived from an EMBL/GenBank/DDBJ whole genome shotgun (WGS) entry which is preliminary data.</text>
</comment>
<evidence type="ECO:0000256" key="4">
    <source>
        <dbReference type="ARBA" id="ARBA00022990"/>
    </source>
</evidence>
<dbReference type="FunFam" id="3.90.226.10:FF:000022">
    <property type="entry name" value="methylglutaconyl-CoA hydratase, mitochondrial isoform X1"/>
    <property type="match status" value="1"/>
</dbReference>
<dbReference type="PROSITE" id="PS00166">
    <property type="entry name" value="ENOYL_COA_HYDRATASE"/>
    <property type="match status" value="1"/>
</dbReference>
<dbReference type="OrthoDB" id="410701at2759"/>
<dbReference type="CDD" id="cd06558">
    <property type="entry name" value="crotonase-like"/>
    <property type="match status" value="1"/>
</dbReference>
<proteinExistence type="inferred from homology"/>
<keyword evidence="4" id="KW-0007">Acetylation</keyword>
<dbReference type="InterPro" id="IPR014748">
    <property type="entry name" value="Enoyl-CoA_hydra_C"/>
</dbReference>
<dbReference type="InterPro" id="IPR001753">
    <property type="entry name" value="Enoyl-CoA_hydra/iso"/>
</dbReference>
<keyword evidence="9" id="KW-1185">Reference proteome</keyword>
<dbReference type="Pfam" id="PF00378">
    <property type="entry name" value="ECH_1"/>
    <property type="match status" value="1"/>
</dbReference>
<dbReference type="Gene3D" id="3.90.226.10">
    <property type="entry name" value="2-enoyl-CoA Hydratase, Chain A, domain 1"/>
    <property type="match status" value="1"/>
</dbReference>
<keyword evidence="6" id="KW-0456">Lyase</keyword>
<dbReference type="Gene3D" id="1.10.12.10">
    <property type="entry name" value="Lyase 2-enoyl-coa Hydratase, Chain A, domain 2"/>
    <property type="match status" value="1"/>
</dbReference>
<evidence type="ECO:0000256" key="1">
    <source>
        <dbReference type="ARBA" id="ARBA00004173"/>
    </source>
</evidence>
<sequence>MGVVISQTPVRVRGALPGSLRTVKELSSVAHIKEVYAERHGGSNAGIAEIVMSRPHARNSLGKIFVSEFFDTVDSLRHDSSVRVVVVKSSVHGVFCAGADLKERAQMDNAEVSLFVHRLRKLMNEIATLPMPTIAAIDGYALGGGLELALACDLRVAASSAKMGLIETTRGLLPGAGGSQRLPRLVGIGLAKELIFTGRQIDGTKAYNIGLVNDAVPQNESGDAAYVKAFELAQEICPRAPVAVKMSKLSMDKGIEVDISSGMAIEAMCYGQVIPTKDRLEGMSAFKEKRQPHYIGE</sequence>
<accession>A0A8T2J0P2</accession>
<dbReference type="GO" id="GO:0005739">
    <property type="term" value="C:mitochondrion"/>
    <property type="evidence" value="ECO:0007669"/>
    <property type="project" value="UniProtKB-SubCell"/>
</dbReference>
<dbReference type="SUPFAM" id="SSF52096">
    <property type="entry name" value="ClpP/crotonase"/>
    <property type="match status" value="1"/>
</dbReference>
<evidence type="ECO:0000256" key="6">
    <source>
        <dbReference type="ARBA" id="ARBA00023239"/>
    </source>
</evidence>
<dbReference type="InterPro" id="IPR029045">
    <property type="entry name" value="ClpP/crotonase-like_dom_sf"/>
</dbReference>
<dbReference type="GO" id="GO:0003723">
    <property type="term" value="F:RNA binding"/>
    <property type="evidence" value="ECO:0007669"/>
    <property type="project" value="UniProtKB-ARBA"/>
</dbReference>
<dbReference type="Proteomes" id="UP000812440">
    <property type="component" value="Chromosome 4"/>
</dbReference>
<evidence type="ECO:0000313" key="8">
    <source>
        <dbReference type="EMBL" id="KAG8436890.1"/>
    </source>
</evidence>